<evidence type="ECO:0000313" key="5">
    <source>
        <dbReference type="EMBL" id="QQO08471.1"/>
    </source>
</evidence>
<dbReference type="CDD" id="cd01949">
    <property type="entry name" value="GGDEF"/>
    <property type="match status" value="1"/>
</dbReference>
<name>A0A7T7XLG1_9SPIR</name>
<feature type="transmembrane region" description="Helical" evidence="3">
    <location>
        <begin position="110"/>
        <end position="130"/>
    </location>
</feature>
<dbReference type="GO" id="GO:0052621">
    <property type="term" value="F:diguanylate cyclase activity"/>
    <property type="evidence" value="ECO:0007669"/>
    <property type="project" value="UniProtKB-EC"/>
</dbReference>
<evidence type="ECO:0000256" key="1">
    <source>
        <dbReference type="ARBA" id="ARBA00012528"/>
    </source>
</evidence>
<evidence type="ECO:0000313" key="6">
    <source>
        <dbReference type="Proteomes" id="UP000595917"/>
    </source>
</evidence>
<reference evidence="5" key="1">
    <citation type="submission" date="2021-01" db="EMBL/GenBank/DDBJ databases">
        <title>Description of Breznakiella homolactica.</title>
        <authorList>
            <person name="Song Y."/>
            <person name="Brune A."/>
        </authorList>
    </citation>
    <scope>NUCLEOTIDE SEQUENCE</scope>
    <source>
        <strain evidence="5">RmG30</strain>
    </source>
</reference>
<evidence type="ECO:0000256" key="2">
    <source>
        <dbReference type="ARBA" id="ARBA00034247"/>
    </source>
</evidence>
<sequence length="398" mass="45129">MELIHTAVTTLFDLDTKTLIGVLVWGNIAAAVLIQTFQSHNLSTTDIQNIKRMTLIRIFYAIGYILLFLRGVFPDILSVNAGNTILYICFYMEASLLLTMMESDSRVLSAVLKITLAAVVLSFNIFEFMYKDPSLRITMASISIFAILVTPTIKLLFSKKVSKFKHAIGFFYVILLLTIIPRSILPLVTGDVSLHTNNLYQTLFFIAQILMMVSGTIINLLFMKEKNDKIIETMAKTDSLTSIANRHCFLQEATVLFNICREQKKELTLLFFDLDHFKMINDRYGHQFGDEVLKTFTNILKQSLRNGDLSCRYGGEEFIAIVQNPRENLGELIAERIRNEVKHTSFEMIPGFRFTVSIGMISSVPGQSESLSDFIQKGDMAMYEAKKSGRDKTVVYSC</sequence>
<evidence type="ECO:0000259" key="4">
    <source>
        <dbReference type="PROSITE" id="PS50887"/>
    </source>
</evidence>
<dbReference type="InterPro" id="IPR050469">
    <property type="entry name" value="Diguanylate_Cyclase"/>
</dbReference>
<evidence type="ECO:0000256" key="3">
    <source>
        <dbReference type="SAM" id="Phobius"/>
    </source>
</evidence>
<feature type="transmembrane region" description="Helical" evidence="3">
    <location>
        <begin position="136"/>
        <end position="157"/>
    </location>
</feature>
<dbReference type="NCBIfam" id="TIGR00254">
    <property type="entry name" value="GGDEF"/>
    <property type="match status" value="1"/>
</dbReference>
<feature type="transmembrane region" description="Helical" evidence="3">
    <location>
        <begin position="18"/>
        <end position="34"/>
    </location>
</feature>
<feature type="transmembrane region" description="Helical" evidence="3">
    <location>
        <begin position="200"/>
        <end position="222"/>
    </location>
</feature>
<dbReference type="KEGG" id="bhc:JFL75_16260"/>
<feature type="domain" description="GGDEF" evidence="4">
    <location>
        <begin position="265"/>
        <end position="398"/>
    </location>
</feature>
<dbReference type="Gene3D" id="3.30.70.270">
    <property type="match status" value="1"/>
</dbReference>
<proteinExistence type="predicted"/>
<dbReference type="Pfam" id="PF00990">
    <property type="entry name" value="GGDEF"/>
    <property type="match status" value="1"/>
</dbReference>
<dbReference type="InterPro" id="IPR000160">
    <property type="entry name" value="GGDEF_dom"/>
</dbReference>
<protein>
    <recommendedName>
        <fullName evidence="1">diguanylate cyclase</fullName>
        <ecNumber evidence="1">2.7.7.65</ecNumber>
    </recommendedName>
</protein>
<dbReference type="EC" id="2.7.7.65" evidence="1"/>
<dbReference type="GO" id="GO:0005886">
    <property type="term" value="C:plasma membrane"/>
    <property type="evidence" value="ECO:0007669"/>
    <property type="project" value="TreeGrafter"/>
</dbReference>
<dbReference type="PANTHER" id="PTHR45138">
    <property type="entry name" value="REGULATORY COMPONENTS OF SENSORY TRANSDUCTION SYSTEM"/>
    <property type="match status" value="1"/>
</dbReference>
<dbReference type="GO" id="GO:0043709">
    <property type="term" value="P:cell adhesion involved in single-species biofilm formation"/>
    <property type="evidence" value="ECO:0007669"/>
    <property type="project" value="TreeGrafter"/>
</dbReference>
<dbReference type="EMBL" id="CP067089">
    <property type="protein sequence ID" value="QQO08471.1"/>
    <property type="molecule type" value="Genomic_DNA"/>
</dbReference>
<dbReference type="InterPro" id="IPR029787">
    <property type="entry name" value="Nucleotide_cyclase"/>
</dbReference>
<feature type="transmembrane region" description="Helical" evidence="3">
    <location>
        <begin position="79"/>
        <end position="98"/>
    </location>
</feature>
<keyword evidence="3" id="KW-1133">Transmembrane helix</keyword>
<dbReference type="GO" id="GO:1902201">
    <property type="term" value="P:negative regulation of bacterial-type flagellum-dependent cell motility"/>
    <property type="evidence" value="ECO:0007669"/>
    <property type="project" value="TreeGrafter"/>
</dbReference>
<feature type="transmembrane region" description="Helical" evidence="3">
    <location>
        <begin position="55"/>
        <end position="73"/>
    </location>
</feature>
<dbReference type="RefSeq" id="WP_215625777.1">
    <property type="nucleotide sequence ID" value="NZ_CP067089.2"/>
</dbReference>
<keyword evidence="6" id="KW-1185">Reference proteome</keyword>
<dbReference type="FunFam" id="3.30.70.270:FF:000001">
    <property type="entry name" value="Diguanylate cyclase domain protein"/>
    <property type="match status" value="1"/>
</dbReference>
<dbReference type="AlphaFoldDB" id="A0A7T7XLG1"/>
<organism evidence="5 6">
    <name type="scientific">Breznakiella homolactica</name>
    <dbReference type="NCBI Taxonomy" id="2798577"/>
    <lineage>
        <taxon>Bacteria</taxon>
        <taxon>Pseudomonadati</taxon>
        <taxon>Spirochaetota</taxon>
        <taxon>Spirochaetia</taxon>
        <taxon>Spirochaetales</taxon>
        <taxon>Breznakiellaceae</taxon>
        <taxon>Breznakiella</taxon>
    </lineage>
</organism>
<keyword evidence="3" id="KW-0812">Transmembrane</keyword>
<dbReference type="SUPFAM" id="SSF55073">
    <property type="entry name" value="Nucleotide cyclase"/>
    <property type="match status" value="1"/>
</dbReference>
<dbReference type="SMART" id="SM00267">
    <property type="entry name" value="GGDEF"/>
    <property type="match status" value="1"/>
</dbReference>
<gene>
    <name evidence="5" type="ORF">JFL75_16260</name>
</gene>
<keyword evidence="3" id="KW-0472">Membrane</keyword>
<dbReference type="InterPro" id="IPR043128">
    <property type="entry name" value="Rev_trsase/Diguanyl_cyclase"/>
</dbReference>
<dbReference type="PANTHER" id="PTHR45138:SF9">
    <property type="entry name" value="DIGUANYLATE CYCLASE DGCM-RELATED"/>
    <property type="match status" value="1"/>
</dbReference>
<comment type="catalytic activity">
    <reaction evidence="2">
        <text>2 GTP = 3',3'-c-di-GMP + 2 diphosphate</text>
        <dbReference type="Rhea" id="RHEA:24898"/>
        <dbReference type="ChEBI" id="CHEBI:33019"/>
        <dbReference type="ChEBI" id="CHEBI:37565"/>
        <dbReference type="ChEBI" id="CHEBI:58805"/>
        <dbReference type="EC" id="2.7.7.65"/>
    </reaction>
</comment>
<dbReference type="PROSITE" id="PS50887">
    <property type="entry name" value="GGDEF"/>
    <property type="match status" value="1"/>
</dbReference>
<accession>A0A7T7XLG1</accession>
<dbReference type="Proteomes" id="UP000595917">
    <property type="component" value="Chromosome"/>
</dbReference>
<feature type="transmembrane region" description="Helical" evidence="3">
    <location>
        <begin position="169"/>
        <end position="188"/>
    </location>
</feature>